<evidence type="ECO:0000313" key="1">
    <source>
        <dbReference type="EMBL" id="QBH80111.1"/>
    </source>
</evidence>
<reference evidence="1" key="1">
    <citation type="submission" date="2018-08" db="EMBL/GenBank/DDBJ databases">
        <title>HSV2 whole genome sequences from clinical isolates.</title>
        <authorList>
            <person name="Roychoudhury P."/>
            <person name="Greninger A.L."/>
            <person name="Jerome K.R."/>
            <person name="Johnston C."/>
            <person name="Wald A."/>
            <person name="Xie H."/>
        </authorList>
    </citation>
    <scope>NUCLEOTIDE SEQUENCE</scope>
    <source>
        <strain evidence="1">2006-13869CAM</strain>
    </source>
</reference>
<organismHost>
    <name type="scientific">Homo sapiens</name>
    <name type="common">Human</name>
    <dbReference type="NCBI Taxonomy" id="9606"/>
</organismHost>
<protein>
    <submittedName>
        <fullName evidence="1">Uncharacterized protein</fullName>
    </submittedName>
</protein>
<name>A0A481THY4_HHV2</name>
<dbReference type="EMBL" id="MH790603">
    <property type="protein sequence ID" value="QBH80111.1"/>
    <property type="molecule type" value="Genomic_DNA"/>
</dbReference>
<accession>A0A481THY4</accession>
<sequence length="128" mass="14323">MTSPSMRALTRRPTVAEAMALGLSLRASFQRVSSWFCSSHHATAMRPSMSFTWRCMWLYVNCSRANSIEEVVLMRSTDALALGASRSGAGVAFRGLRSCSRMYSRTYSSASVLLRRGWYAMRKPPVAR</sequence>
<organism evidence="1">
    <name type="scientific">Human herpesvirus 2</name>
    <name type="common">HHV-2</name>
    <name type="synonym">Human herpes simplex virus 2</name>
    <dbReference type="NCBI Taxonomy" id="10310"/>
    <lineage>
        <taxon>Viruses</taxon>
        <taxon>Duplodnaviria</taxon>
        <taxon>Heunggongvirae</taxon>
        <taxon>Peploviricota</taxon>
        <taxon>Herviviricetes</taxon>
        <taxon>Herpesvirales</taxon>
        <taxon>Orthoherpesviridae</taxon>
        <taxon>Alphaherpesvirinae</taxon>
        <taxon>Simplexvirus</taxon>
        <taxon>Simplexvirus humanalpha2</taxon>
    </lineage>
</organism>
<proteinExistence type="predicted"/>